<dbReference type="SUPFAM" id="SSF53474">
    <property type="entry name" value="alpha/beta-Hydrolases"/>
    <property type="match status" value="1"/>
</dbReference>
<accession>A0A6A6TIM7</accession>
<name>A0A6A6TIM7_9PLEO</name>
<dbReference type="Pfam" id="PF05577">
    <property type="entry name" value="Peptidase_S28"/>
    <property type="match status" value="1"/>
</dbReference>
<feature type="chain" id="PRO_5025467749" description="Peptidase S28" evidence="6">
    <location>
        <begin position="19"/>
        <end position="526"/>
    </location>
</feature>
<keyword evidence="4" id="KW-0378">Hydrolase</keyword>
<comment type="similarity">
    <text evidence="1">Belongs to the peptidase S28 family.</text>
</comment>
<dbReference type="OrthoDB" id="1735038at2759"/>
<gene>
    <name evidence="7" type="ORF">K491DRAFT_713068</name>
</gene>
<keyword evidence="3 6" id="KW-0732">Signal</keyword>
<organism evidence="7 8">
    <name type="scientific">Lophiostoma macrostomum CBS 122681</name>
    <dbReference type="NCBI Taxonomy" id="1314788"/>
    <lineage>
        <taxon>Eukaryota</taxon>
        <taxon>Fungi</taxon>
        <taxon>Dikarya</taxon>
        <taxon>Ascomycota</taxon>
        <taxon>Pezizomycotina</taxon>
        <taxon>Dothideomycetes</taxon>
        <taxon>Pleosporomycetidae</taxon>
        <taxon>Pleosporales</taxon>
        <taxon>Lophiostomataceae</taxon>
        <taxon>Lophiostoma</taxon>
    </lineage>
</organism>
<dbReference type="InterPro" id="IPR029058">
    <property type="entry name" value="AB_hydrolase_fold"/>
</dbReference>
<dbReference type="Proteomes" id="UP000799324">
    <property type="component" value="Unassembled WGS sequence"/>
</dbReference>
<evidence type="ECO:0000256" key="2">
    <source>
        <dbReference type="ARBA" id="ARBA00022670"/>
    </source>
</evidence>
<keyword evidence="5" id="KW-0325">Glycoprotein</keyword>
<keyword evidence="8" id="KW-1185">Reference proteome</keyword>
<evidence type="ECO:0000313" key="7">
    <source>
        <dbReference type="EMBL" id="KAF2659057.1"/>
    </source>
</evidence>
<evidence type="ECO:0000313" key="8">
    <source>
        <dbReference type="Proteomes" id="UP000799324"/>
    </source>
</evidence>
<dbReference type="PANTHER" id="PTHR11010">
    <property type="entry name" value="PROTEASE S28 PRO-X CARBOXYPEPTIDASE-RELATED"/>
    <property type="match status" value="1"/>
</dbReference>
<protein>
    <recommendedName>
        <fullName evidence="9">Peptidase S28</fullName>
    </recommendedName>
</protein>
<dbReference type="GO" id="GO:0008239">
    <property type="term" value="F:dipeptidyl-peptidase activity"/>
    <property type="evidence" value="ECO:0007669"/>
    <property type="project" value="TreeGrafter"/>
</dbReference>
<evidence type="ECO:0000256" key="3">
    <source>
        <dbReference type="ARBA" id="ARBA00022729"/>
    </source>
</evidence>
<dbReference type="AlphaFoldDB" id="A0A6A6TIM7"/>
<evidence type="ECO:0008006" key="9">
    <source>
        <dbReference type="Google" id="ProtNLM"/>
    </source>
</evidence>
<evidence type="ECO:0000256" key="6">
    <source>
        <dbReference type="SAM" id="SignalP"/>
    </source>
</evidence>
<dbReference type="InterPro" id="IPR008758">
    <property type="entry name" value="Peptidase_S28"/>
</dbReference>
<feature type="signal peptide" evidence="6">
    <location>
        <begin position="1"/>
        <end position="18"/>
    </location>
</feature>
<dbReference type="Gene3D" id="3.40.50.1820">
    <property type="entry name" value="alpha/beta hydrolase"/>
    <property type="match status" value="2"/>
</dbReference>
<keyword evidence="2" id="KW-0645">Protease</keyword>
<dbReference type="PANTHER" id="PTHR11010:SF38">
    <property type="entry name" value="LYSOSOMAL PRO-X CARBOXYPEPTIDASE"/>
    <property type="match status" value="1"/>
</dbReference>
<dbReference type="GO" id="GO:0006508">
    <property type="term" value="P:proteolysis"/>
    <property type="evidence" value="ECO:0007669"/>
    <property type="project" value="UniProtKB-KW"/>
</dbReference>
<evidence type="ECO:0000256" key="5">
    <source>
        <dbReference type="ARBA" id="ARBA00023180"/>
    </source>
</evidence>
<evidence type="ECO:0000256" key="4">
    <source>
        <dbReference type="ARBA" id="ARBA00022801"/>
    </source>
</evidence>
<dbReference type="EMBL" id="MU004310">
    <property type="protein sequence ID" value="KAF2659057.1"/>
    <property type="molecule type" value="Genomic_DNA"/>
</dbReference>
<reference evidence="7" key="1">
    <citation type="journal article" date="2020" name="Stud. Mycol.">
        <title>101 Dothideomycetes genomes: a test case for predicting lifestyles and emergence of pathogens.</title>
        <authorList>
            <person name="Haridas S."/>
            <person name="Albert R."/>
            <person name="Binder M."/>
            <person name="Bloem J."/>
            <person name="Labutti K."/>
            <person name="Salamov A."/>
            <person name="Andreopoulos B."/>
            <person name="Baker S."/>
            <person name="Barry K."/>
            <person name="Bills G."/>
            <person name="Bluhm B."/>
            <person name="Cannon C."/>
            <person name="Castanera R."/>
            <person name="Culley D."/>
            <person name="Daum C."/>
            <person name="Ezra D."/>
            <person name="Gonzalez J."/>
            <person name="Henrissat B."/>
            <person name="Kuo A."/>
            <person name="Liang C."/>
            <person name="Lipzen A."/>
            <person name="Lutzoni F."/>
            <person name="Magnuson J."/>
            <person name="Mondo S."/>
            <person name="Nolan M."/>
            <person name="Ohm R."/>
            <person name="Pangilinan J."/>
            <person name="Park H.-J."/>
            <person name="Ramirez L."/>
            <person name="Alfaro M."/>
            <person name="Sun H."/>
            <person name="Tritt A."/>
            <person name="Yoshinaga Y."/>
            <person name="Zwiers L.-H."/>
            <person name="Turgeon B."/>
            <person name="Goodwin S."/>
            <person name="Spatafora J."/>
            <person name="Crous P."/>
            <person name="Grigoriev I."/>
        </authorList>
    </citation>
    <scope>NUCLEOTIDE SEQUENCE</scope>
    <source>
        <strain evidence="7">CBS 122681</strain>
    </source>
</reference>
<sequence>MKANLFAAVATLSSFAEAIVTIPSEQCDYSYIAQKIDHYGQHDGTFQQRYSVNDTFFKPGGPILMYQGEETDRLDCANNTILYEWAQELNGLAVSLEHRYFGESAPFGDASSENENRVYLTLENVMADAAELVAQLQANISGAANSKAAVASGSYGGFLAAAFRLNRPETFEAALASAGPVMGFGGAEDAESYNWWNWLNRVWQDKSVKASEKIKSAFEILAQKIESNDTASLESTFNLCTPVQPANASDVASLTSLLVQVFSMASELNFPVSSPGRSPIDHPLETIIDLALNTTDPLDFLAKAQWAWYEPIGAECLDHEHTQEFLQTYGVPLINYNVWKYITCTSLSIYPYPLSTRTDIQYPKPPTPLIPPNNPNRDILCIHTTDLRTHPGSYMPLGAANYIATSPTTIFPFRTVDRTQNDEFCLSTYNTTTFSKAEVETLYHFTPAELQNSTHIIWSKGEYDPTSAVEPLAQPIVADRHRSRTIYALDVAHREDLFRSQPWDRNGVTELRKREVEIWRGWLGVE</sequence>
<evidence type="ECO:0000256" key="1">
    <source>
        <dbReference type="ARBA" id="ARBA00011079"/>
    </source>
</evidence>
<proteinExistence type="inferred from homology"/>
<dbReference type="GO" id="GO:0070008">
    <property type="term" value="F:serine-type exopeptidase activity"/>
    <property type="evidence" value="ECO:0007669"/>
    <property type="project" value="InterPro"/>
</dbReference>